<keyword evidence="2" id="KW-0808">Transferase</keyword>
<evidence type="ECO:0000313" key="2">
    <source>
        <dbReference type="EMBL" id="KZX16740.1"/>
    </source>
</evidence>
<dbReference type="GO" id="GO:0008168">
    <property type="term" value="F:methyltransferase activity"/>
    <property type="evidence" value="ECO:0007669"/>
    <property type="project" value="UniProtKB-KW"/>
</dbReference>
<dbReference type="AlphaFoldDB" id="A0A166EJZ1"/>
<organism evidence="2 3">
    <name type="scientific">Methanobrevibacter cuticularis</name>
    <dbReference type="NCBI Taxonomy" id="47311"/>
    <lineage>
        <taxon>Archaea</taxon>
        <taxon>Methanobacteriati</taxon>
        <taxon>Methanobacteriota</taxon>
        <taxon>Methanomada group</taxon>
        <taxon>Methanobacteria</taxon>
        <taxon>Methanobacteriales</taxon>
        <taxon>Methanobacteriaceae</taxon>
        <taxon>Methanobrevibacter</taxon>
    </lineage>
</organism>
<dbReference type="Proteomes" id="UP000077275">
    <property type="component" value="Unassembled WGS sequence"/>
</dbReference>
<evidence type="ECO:0000313" key="3">
    <source>
        <dbReference type="Proteomes" id="UP000077275"/>
    </source>
</evidence>
<dbReference type="GO" id="GO:0032259">
    <property type="term" value="P:methylation"/>
    <property type="evidence" value="ECO:0007669"/>
    <property type="project" value="UniProtKB-KW"/>
</dbReference>
<dbReference type="EMBL" id="LWMW01000087">
    <property type="protein sequence ID" value="KZX16740.1"/>
    <property type="molecule type" value="Genomic_DNA"/>
</dbReference>
<comment type="caution">
    <text evidence="2">The sequence shown here is derived from an EMBL/GenBank/DDBJ whole genome shotgun (WGS) entry which is preliminary data.</text>
</comment>
<dbReference type="Pfam" id="PF01938">
    <property type="entry name" value="TRAM"/>
    <property type="match status" value="1"/>
</dbReference>
<dbReference type="InterPro" id="IPR012340">
    <property type="entry name" value="NA-bd_OB-fold"/>
</dbReference>
<protein>
    <submittedName>
        <fullName evidence="2">23S rRNA (Uracil-C(5))-methyltransferase RlmCD</fullName>
        <ecNumber evidence="2">2.1.1.189</ecNumber>
        <ecNumber evidence="2">2.1.1.190</ecNumber>
    </submittedName>
</protein>
<keyword evidence="2" id="KW-0489">Methyltransferase</keyword>
<dbReference type="PROSITE" id="PS50926">
    <property type="entry name" value="TRAM"/>
    <property type="match status" value="1"/>
</dbReference>
<dbReference type="InterPro" id="IPR002792">
    <property type="entry name" value="TRAM_dom"/>
</dbReference>
<dbReference type="PATRIC" id="fig|47311.3.peg.681"/>
<dbReference type="EC" id="2.1.1.190" evidence="2"/>
<dbReference type="Gene3D" id="2.40.50.140">
    <property type="entry name" value="Nucleic acid-binding proteins"/>
    <property type="match status" value="1"/>
</dbReference>
<dbReference type="RefSeq" id="WP_067258777.1">
    <property type="nucleotide sequence ID" value="NZ_LWMW01000087.1"/>
</dbReference>
<accession>A0A166EJZ1</accession>
<dbReference type="STRING" id="47311.MBCUT_06040"/>
<proteinExistence type="predicted"/>
<dbReference type="OrthoDB" id="28569at2157"/>
<keyword evidence="3" id="KW-1185">Reference proteome</keyword>
<sequence>MFEDSYSKQEEYSCPVEVGTEYDVKIEDQGKTGDGIARVEGFVIFVPGAEVGQEVKVKVNATRRKFAFGEIVE</sequence>
<name>A0A166EJZ1_9EURY</name>
<dbReference type="SUPFAM" id="SSF50249">
    <property type="entry name" value="Nucleic acid-binding proteins"/>
    <property type="match status" value="1"/>
</dbReference>
<feature type="domain" description="TRAM" evidence="1">
    <location>
        <begin position="15"/>
        <end position="73"/>
    </location>
</feature>
<reference evidence="2 3" key="1">
    <citation type="submission" date="2016-04" db="EMBL/GenBank/DDBJ databases">
        <title>Genome sequence of Methanobrevibacter cuticularis DSM 11139.</title>
        <authorList>
            <person name="Poehlein A."/>
            <person name="Seedorf H."/>
            <person name="Daniel R."/>
        </authorList>
    </citation>
    <scope>NUCLEOTIDE SEQUENCE [LARGE SCALE GENOMIC DNA]</scope>
    <source>
        <strain evidence="2 3">DSM 11139</strain>
    </source>
</reference>
<gene>
    <name evidence="2" type="primary">rlmCD</name>
    <name evidence="2" type="ORF">MBCUT_06040</name>
</gene>
<evidence type="ECO:0000259" key="1">
    <source>
        <dbReference type="PROSITE" id="PS50926"/>
    </source>
</evidence>
<dbReference type="EC" id="2.1.1.189" evidence="2"/>